<dbReference type="Proteomes" id="UP000288805">
    <property type="component" value="Unassembled WGS sequence"/>
</dbReference>
<gene>
    <name evidence="1" type="ORF">CK203_032672</name>
</gene>
<comment type="caution">
    <text evidence="1">The sequence shown here is derived from an EMBL/GenBank/DDBJ whole genome shotgun (WGS) entry which is preliminary data.</text>
</comment>
<dbReference type="PANTHER" id="PTHR34222:SF37">
    <property type="entry name" value="RETROTRANSPOSON GAG DOMAIN-CONTAINING PROTEIN"/>
    <property type="match status" value="1"/>
</dbReference>
<reference evidence="1 2" key="1">
    <citation type="journal article" date="2018" name="PLoS Genet.">
        <title>Population sequencing reveals clonal diversity and ancestral inbreeding in the grapevine cultivar Chardonnay.</title>
        <authorList>
            <person name="Roach M.J."/>
            <person name="Johnson D.L."/>
            <person name="Bohlmann J."/>
            <person name="van Vuuren H.J."/>
            <person name="Jones S.J."/>
            <person name="Pretorius I.S."/>
            <person name="Schmidt S.A."/>
            <person name="Borneman A.R."/>
        </authorList>
    </citation>
    <scope>NUCLEOTIDE SEQUENCE [LARGE SCALE GENOMIC DNA]</scope>
    <source>
        <strain evidence="2">cv. Chardonnay</strain>
        <tissue evidence="1">Leaf</tissue>
    </source>
</reference>
<dbReference type="PANTHER" id="PTHR34222">
    <property type="entry name" value="GAG_PRE-INTEGRS DOMAIN-CONTAINING PROTEIN"/>
    <property type="match status" value="1"/>
</dbReference>
<proteinExistence type="predicted"/>
<evidence type="ECO:0008006" key="3">
    <source>
        <dbReference type="Google" id="ProtNLM"/>
    </source>
</evidence>
<protein>
    <recommendedName>
        <fullName evidence="3">Retrotransposon gag domain-containing protein</fullName>
    </recommendedName>
</protein>
<evidence type="ECO:0000313" key="1">
    <source>
        <dbReference type="EMBL" id="RVW89275.1"/>
    </source>
</evidence>
<organism evidence="1 2">
    <name type="scientific">Vitis vinifera</name>
    <name type="common">Grape</name>
    <dbReference type="NCBI Taxonomy" id="29760"/>
    <lineage>
        <taxon>Eukaryota</taxon>
        <taxon>Viridiplantae</taxon>
        <taxon>Streptophyta</taxon>
        <taxon>Embryophyta</taxon>
        <taxon>Tracheophyta</taxon>
        <taxon>Spermatophyta</taxon>
        <taxon>Magnoliopsida</taxon>
        <taxon>eudicotyledons</taxon>
        <taxon>Gunneridae</taxon>
        <taxon>Pentapetalae</taxon>
        <taxon>rosids</taxon>
        <taxon>Vitales</taxon>
        <taxon>Vitaceae</taxon>
        <taxon>Viteae</taxon>
        <taxon>Vitis</taxon>
    </lineage>
</organism>
<dbReference type="AlphaFoldDB" id="A0A438HXV1"/>
<dbReference type="EMBL" id="QGNW01000166">
    <property type="protein sequence ID" value="RVW89275.1"/>
    <property type="molecule type" value="Genomic_DNA"/>
</dbReference>
<sequence>MKMKISAIKQGELSVIEYANLLKNLWQEMDHYQCIQMKDSEDIAILKIFVEKERIFEFFANLNLEFDQVQVQVLGKGDLPSLNETISIIRVEEGKRGVMLNETPTVESSARLSNAGNMKNVGAENHPNAANKRPNSSKWCNYCKKLGHAKDMCWNLHGRPPNFNNNNRG</sequence>
<accession>A0A438HXV1</accession>
<evidence type="ECO:0000313" key="2">
    <source>
        <dbReference type="Proteomes" id="UP000288805"/>
    </source>
</evidence>
<name>A0A438HXV1_VITVI</name>